<keyword evidence="1" id="KW-0732">Signal</keyword>
<dbReference type="Gene3D" id="3.90.550.10">
    <property type="entry name" value="Spore Coat Polysaccharide Biosynthesis Protein SpsA, Chain A"/>
    <property type="match status" value="1"/>
</dbReference>
<dbReference type="RefSeq" id="XP_005842498.1">
    <property type="nucleotide sequence ID" value="XM_005842441.1"/>
</dbReference>
<evidence type="ECO:0000259" key="2">
    <source>
        <dbReference type="Pfam" id="PF00535"/>
    </source>
</evidence>
<dbReference type="GeneID" id="17312139"/>
<dbReference type="InterPro" id="IPR029044">
    <property type="entry name" value="Nucleotide-diphossugar_trans"/>
</dbReference>
<evidence type="ECO:0000313" key="5">
    <source>
        <dbReference type="Proteomes" id="UP000011087"/>
    </source>
</evidence>
<dbReference type="KEGG" id="gtt:GUITHDRAFT_99294"/>
<dbReference type="EMBL" id="JH992965">
    <property type="protein sequence ID" value="EKX55518.1"/>
    <property type="molecule type" value="Genomic_DNA"/>
</dbReference>
<dbReference type="CDD" id="cd00761">
    <property type="entry name" value="Glyco_tranf_GTA_type"/>
    <property type="match status" value="1"/>
</dbReference>
<evidence type="ECO:0000256" key="1">
    <source>
        <dbReference type="SAM" id="SignalP"/>
    </source>
</evidence>
<organism evidence="3">
    <name type="scientific">Guillardia theta (strain CCMP2712)</name>
    <name type="common">Cryptophyte</name>
    <dbReference type="NCBI Taxonomy" id="905079"/>
    <lineage>
        <taxon>Eukaryota</taxon>
        <taxon>Cryptophyceae</taxon>
        <taxon>Pyrenomonadales</taxon>
        <taxon>Geminigeraceae</taxon>
        <taxon>Guillardia</taxon>
    </lineage>
</organism>
<dbReference type="PaxDb" id="55529-EKX55518"/>
<dbReference type="OrthoDB" id="10603866at2759"/>
<protein>
    <recommendedName>
        <fullName evidence="2">Glycosyltransferase 2-like domain-containing protein</fullName>
    </recommendedName>
</protein>
<proteinExistence type="predicted"/>
<dbReference type="SUPFAM" id="SSF53448">
    <property type="entry name" value="Nucleotide-diphospho-sugar transferases"/>
    <property type="match status" value="1"/>
</dbReference>
<name>L1K572_GUITC</name>
<sequence>MKHRFVAECSFLLLVCLTLAETKETCTTDPPPLSIIFITKRPGGFDVLLECLAQQSRRDFELIIVDDLNKERHHEAAKYAENLRVPLRAIVQSKPKTRGKRFGQCNAINTGLVLSRAPFVSVVQDNVWLPAQFVERTVKFFKEHKRDVLLSYPERRVAPPPGRLHHSLMNDHSTLTIFDPPVTVDPIAEGWEVQSWNNTMTADIWSNIGKDEFIPTEWFECAACTASWELYAKLNGLDEALDVGDDSQEANVKDRAVIMGQRMKENPSDIGKAWNDLKTPVILINHHEFSEDETWARFERDTNFHRWRAMKDLMEFDEYPLEAPNEFSLARVRELEHSFVQSHLVTRDGVVVDVDWSFLPKRTLSDDDRKQLQVAMAPRFGYKPEVIFLYDMAPEDEANWSDGLKETLRLLRRHFHMILLNIGYMNLEDQPEIDFRLKDTFHFILGWGDFSGKADYFIRQYNERINPRRAEKGVQLATFGIILHGPHCTPDEEAAAVYGVFVCDSPWQERMLKQDFPSLNVFQAKGIDPRLLQLEGRKAEAPALDYVVIGDFTSSSRPELLIDKEGVRLFAGRYVDRSSPVIEEELRAAGVRVERMPNATRRRELYRSSRVVYFPMTSEGSGETILLEAMACNANIEIEDDNEKLHELHSMHLENGFVPDSQAYTEVLVKALWSVLAPGALK</sequence>
<dbReference type="EnsemblProtists" id="EKX55518">
    <property type="protein sequence ID" value="EKX55518"/>
    <property type="gene ID" value="GUITHDRAFT_99294"/>
</dbReference>
<evidence type="ECO:0000313" key="3">
    <source>
        <dbReference type="EMBL" id="EKX55518.1"/>
    </source>
</evidence>
<dbReference type="AlphaFoldDB" id="L1K572"/>
<feature type="signal peptide" evidence="1">
    <location>
        <begin position="1"/>
        <end position="22"/>
    </location>
</feature>
<reference evidence="3 5" key="1">
    <citation type="journal article" date="2012" name="Nature">
        <title>Algal genomes reveal evolutionary mosaicism and the fate of nucleomorphs.</title>
        <authorList>
            <consortium name="DOE Joint Genome Institute"/>
            <person name="Curtis B.A."/>
            <person name="Tanifuji G."/>
            <person name="Burki F."/>
            <person name="Gruber A."/>
            <person name="Irimia M."/>
            <person name="Maruyama S."/>
            <person name="Arias M.C."/>
            <person name="Ball S.G."/>
            <person name="Gile G.H."/>
            <person name="Hirakawa Y."/>
            <person name="Hopkins J.F."/>
            <person name="Kuo A."/>
            <person name="Rensing S.A."/>
            <person name="Schmutz J."/>
            <person name="Symeonidi A."/>
            <person name="Elias M."/>
            <person name="Eveleigh R.J."/>
            <person name="Herman E.K."/>
            <person name="Klute M.J."/>
            <person name="Nakayama T."/>
            <person name="Obornik M."/>
            <person name="Reyes-Prieto A."/>
            <person name="Armbrust E.V."/>
            <person name="Aves S.J."/>
            <person name="Beiko R.G."/>
            <person name="Coutinho P."/>
            <person name="Dacks J.B."/>
            <person name="Durnford D.G."/>
            <person name="Fast N.M."/>
            <person name="Green B.R."/>
            <person name="Grisdale C.J."/>
            <person name="Hempel F."/>
            <person name="Henrissat B."/>
            <person name="Hoppner M.P."/>
            <person name="Ishida K."/>
            <person name="Kim E."/>
            <person name="Koreny L."/>
            <person name="Kroth P.G."/>
            <person name="Liu Y."/>
            <person name="Malik S.B."/>
            <person name="Maier U.G."/>
            <person name="McRose D."/>
            <person name="Mock T."/>
            <person name="Neilson J.A."/>
            <person name="Onodera N.T."/>
            <person name="Poole A.M."/>
            <person name="Pritham E.J."/>
            <person name="Richards T.A."/>
            <person name="Rocap G."/>
            <person name="Roy S.W."/>
            <person name="Sarai C."/>
            <person name="Schaack S."/>
            <person name="Shirato S."/>
            <person name="Slamovits C.H."/>
            <person name="Spencer D.F."/>
            <person name="Suzuki S."/>
            <person name="Worden A.Z."/>
            <person name="Zauner S."/>
            <person name="Barry K."/>
            <person name="Bell C."/>
            <person name="Bharti A.K."/>
            <person name="Crow J.A."/>
            <person name="Grimwood J."/>
            <person name="Kramer R."/>
            <person name="Lindquist E."/>
            <person name="Lucas S."/>
            <person name="Salamov A."/>
            <person name="McFadden G.I."/>
            <person name="Lane C.E."/>
            <person name="Keeling P.J."/>
            <person name="Gray M.W."/>
            <person name="Grigoriev I.V."/>
            <person name="Archibald J.M."/>
        </authorList>
    </citation>
    <scope>NUCLEOTIDE SEQUENCE</scope>
    <source>
        <strain evidence="3 5">CCMP2712</strain>
    </source>
</reference>
<feature type="domain" description="Glycosyltransferase 2-like" evidence="2">
    <location>
        <begin position="48"/>
        <end position="165"/>
    </location>
</feature>
<accession>L1K572</accession>
<keyword evidence="5" id="KW-1185">Reference proteome</keyword>
<dbReference type="HOGENOM" id="CLU_403593_0_0_1"/>
<dbReference type="eggNOG" id="ENOG502SS2I">
    <property type="taxonomic scope" value="Eukaryota"/>
</dbReference>
<evidence type="ECO:0000313" key="4">
    <source>
        <dbReference type="EnsemblProtists" id="EKX55518"/>
    </source>
</evidence>
<feature type="chain" id="PRO_5008772195" description="Glycosyltransferase 2-like domain-containing protein" evidence="1">
    <location>
        <begin position="23"/>
        <end position="682"/>
    </location>
</feature>
<dbReference type="Pfam" id="PF00535">
    <property type="entry name" value="Glycos_transf_2"/>
    <property type="match status" value="1"/>
</dbReference>
<reference evidence="4" key="3">
    <citation type="submission" date="2015-06" db="UniProtKB">
        <authorList>
            <consortium name="EnsemblProtists"/>
        </authorList>
    </citation>
    <scope>IDENTIFICATION</scope>
</reference>
<gene>
    <name evidence="3" type="ORF">GUITHDRAFT_99294</name>
</gene>
<reference evidence="5" key="2">
    <citation type="submission" date="2012-11" db="EMBL/GenBank/DDBJ databases">
        <authorList>
            <person name="Kuo A."/>
            <person name="Curtis B.A."/>
            <person name="Tanifuji G."/>
            <person name="Burki F."/>
            <person name="Gruber A."/>
            <person name="Irimia M."/>
            <person name="Maruyama S."/>
            <person name="Arias M.C."/>
            <person name="Ball S.G."/>
            <person name="Gile G.H."/>
            <person name="Hirakawa Y."/>
            <person name="Hopkins J.F."/>
            <person name="Rensing S.A."/>
            <person name="Schmutz J."/>
            <person name="Symeonidi A."/>
            <person name="Elias M."/>
            <person name="Eveleigh R.J."/>
            <person name="Herman E.K."/>
            <person name="Klute M.J."/>
            <person name="Nakayama T."/>
            <person name="Obornik M."/>
            <person name="Reyes-Prieto A."/>
            <person name="Armbrust E.V."/>
            <person name="Aves S.J."/>
            <person name="Beiko R.G."/>
            <person name="Coutinho P."/>
            <person name="Dacks J.B."/>
            <person name="Durnford D.G."/>
            <person name="Fast N.M."/>
            <person name="Green B.R."/>
            <person name="Grisdale C."/>
            <person name="Hempe F."/>
            <person name="Henrissat B."/>
            <person name="Hoppner M.P."/>
            <person name="Ishida K.-I."/>
            <person name="Kim E."/>
            <person name="Koreny L."/>
            <person name="Kroth P.G."/>
            <person name="Liu Y."/>
            <person name="Malik S.-B."/>
            <person name="Maier U.G."/>
            <person name="McRose D."/>
            <person name="Mock T."/>
            <person name="Neilson J.A."/>
            <person name="Onodera N.T."/>
            <person name="Poole A.M."/>
            <person name="Pritham E.J."/>
            <person name="Richards T.A."/>
            <person name="Rocap G."/>
            <person name="Roy S.W."/>
            <person name="Sarai C."/>
            <person name="Schaack S."/>
            <person name="Shirato S."/>
            <person name="Slamovits C.H."/>
            <person name="Spencer D.F."/>
            <person name="Suzuki S."/>
            <person name="Worden A.Z."/>
            <person name="Zauner S."/>
            <person name="Barry K."/>
            <person name="Bell C."/>
            <person name="Bharti A.K."/>
            <person name="Crow J.A."/>
            <person name="Grimwood J."/>
            <person name="Kramer R."/>
            <person name="Lindquist E."/>
            <person name="Lucas S."/>
            <person name="Salamov A."/>
            <person name="McFadden G.I."/>
            <person name="Lane C.E."/>
            <person name="Keeling P.J."/>
            <person name="Gray M.W."/>
            <person name="Grigoriev I.V."/>
            <person name="Archibald J.M."/>
        </authorList>
    </citation>
    <scope>NUCLEOTIDE SEQUENCE</scope>
    <source>
        <strain evidence="5">CCMP2712</strain>
    </source>
</reference>
<dbReference type="Proteomes" id="UP000011087">
    <property type="component" value="Unassembled WGS sequence"/>
</dbReference>
<dbReference type="InterPro" id="IPR001173">
    <property type="entry name" value="Glyco_trans_2-like"/>
</dbReference>